<evidence type="ECO:0000256" key="1">
    <source>
        <dbReference type="SAM" id="MobiDB-lite"/>
    </source>
</evidence>
<dbReference type="EMBL" id="JAQQWM010000004">
    <property type="protein sequence ID" value="KAK8068479.1"/>
    <property type="molecule type" value="Genomic_DNA"/>
</dbReference>
<dbReference type="Proteomes" id="UP001446871">
    <property type="component" value="Unassembled WGS sequence"/>
</dbReference>
<sequence>MHVICKHDDITTSHTMISNTMENRHMPATSRPFANSKARRAEKDVPDWKLASKRNNGRKDASNNTNITVRNTRDISPRQQQLLQSRQAAKSSPQPTPSRRGGRLRSPSLPAISEANHYSHCGSNDGPETAYPSITTVSRSATTSSTATASELAAMQGLRDSNEALLALVTELIRQIPASIPVHEMIQKREEVRVLADNAYAAAVAEVNRHRYNSVTATIPSLPLPDEDAEKKARKPNSAKGYHSRSKSSVF</sequence>
<comment type="caution">
    <text evidence="2">The sequence shown here is derived from an EMBL/GenBank/DDBJ whole genome shotgun (WGS) entry which is preliminary data.</text>
</comment>
<feature type="region of interest" description="Disordered" evidence="1">
    <location>
        <begin position="19"/>
        <end position="109"/>
    </location>
</feature>
<feature type="compositionally biased region" description="Low complexity" evidence="1">
    <location>
        <begin position="77"/>
        <end position="89"/>
    </location>
</feature>
<protein>
    <submittedName>
        <fullName evidence="2">Uncharacterized protein</fullName>
    </submittedName>
</protein>
<proteinExistence type="predicted"/>
<evidence type="ECO:0000313" key="2">
    <source>
        <dbReference type="EMBL" id="KAK8068479.1"/>
    </source>
</evidence>
<accession>A0ABR1VEQ8</accession>
<feature type="compositionally biased region" description="Basic residues" evidence="1">
    <location>
        <begin position="232"/>
        <end position="251"/>
    </location>
</feature>
<organism evidence="2 3">
    <name type="scientific">Apiospora saccharicola</name>
    <dbReference type="NCBI Taxonomy" id="335842"/>
    <lineage>
        <taxon>Eukaryota</taxon>
        <taxon>Fungi</taxon>
        <taxon>Dikarya</taxon>
        <taxon>Ascomycota</taxon>
        <taxon>Pezizomycotina</taxon>
        <taxon>Sordariomycetes</taxon>
        <taxon>Xylariomycetidae</taxon>
        <taxon>Amphisphaeriales</taxon>
        <taxon>Apiosporaceae</taxon>
        <taxon>Apiospora</taxon>
    </lineage>
</organism>
<feature type="region of interest" description="Disordered" evidence="1">
    <location>
        <begin position="218"/>
        <end position="251"/>
    </location>
</feature>
<reference evidence="2 3" key="1">
    <citation type="submission" date="2023-01" db="EMBL/GenBank/DDBJ databases">
        <title>Analysis of 21 Apiospora genomes using comparative genomics revels a genus with tremendous synthesis potential of carbohydrate active enzymes and secondary metabolites.</title>
        <authorList>
            <person name="Sorensen T."/>
        </authorList>
    </citation>
    <scope>NUCLEOTIDE SEQUENCE [LARGE SCALE GENOMIC DNA]</scope>
    <source>
        <strain evidence="2 3">CBS 83171</strain>
    </source>
</reference>
<gene>
    <name evidence="2" type="ORF">PG996_007591</name>
</gene>
<keyword evidence="3" id="KW-1185">Reference proteome</keyword>
<name>A0ABR1VEQ8_9PEZI</name>
<evidence type="ECO:0000313" key="3">
    <source>
        <dbReference type="Proteomes" id="UP001446871"/>
    </source>
</evidence>